<dbReference type="eggNOG" id="ENOG502ZA1R">
    <property type="taxonomic scope" value="Bacteria"/>
</dbReference>
<dbReference type="HOGENOM" id="CLU_666826_0_0_9"/>
<dbReference type="NCBIfam" id="NF045794">
    <property type="entry name" value="CsxC_fam"/>
    <property type="match status" value="1"/>
</dbReference>
<feature type="region of interest" description="Disordered" evidence="1">
    <location>
        <begin position="87"/>
        <end position="110"/>
    </location>
</feature>
<dbReference type="RefSeq" id="WP_010077064.1">
    <property type="nucleotide sequence ID" value="NC_014393.1"/>
</dbReference>
<dbReference type="Proteomes" id="UP000002730">
    <property type="component" value="Chromosome"/>
</dbReference>
<dbReference type="STRING" id="573061.Clocel_1971"/>
<feature type="domain" description="DUF7852" evidence="2">
    <location>
        <begin position="157"/>
        <end position="281"/>
    </location>
</feature>
<evidence type="ECO:0000313" key="4">
    <source>
        <dbReference type="Proteomes" id="UP000002730"/>
    </source>
</evidence>
<dbReference type="AlphaFoldDB" id="D9SLY4"/>
<dbReference type="KEGG" id="ccb:Clocel_1971"/>
<organism evidence="3 4">
    <name type="scientific">Clostridium cellulovorans (strain ATCC 35296 / DSM 3052 / OCM 3 / 743B)</name>
    <dbReference type="NCBI Taxonomy" id="573061"/>
    <lineage>
        <taxon>Bacteria</taxon>
        <taxon>Bacillati</taxon>
        <taxon>Bacillota</taxon>
        <taxon>Clostridia</taxon>
        <taxon>Eubacteriales</taxon>
        <taxon>Clostridiaceae</taxon>
        <taxon>Clostridium</taxon>
    </lineage>
</organism>
<protein>
    <recommendedName>
        <fullName evidence="2">DUF7852 domain-containing protein</fullName>
    </recommendedName>
</protein>
<keyword evidence="4" id="KW-1185">Reference proteome</keyword>
<dbReference type="InterPro" id="IPR057174">
    <property type="entry name" value="DUF7852"/>
</dbReference>
<evidence type="ECO:0000256" key="1">
    <source>
        <dbReference type="SAM" id="MobiDB-lite"/>
    </source>
</evidence>
<dbReference type="Pfam" id="PF25250">
    <property type="entry name" value="DUF7852"/>
    <property type="match status" value="1"/>
</dbReference>
<dbReference type="InterPro" id="IPR054845">
    <property type="entry name" value="Exosporium_prot_C"/>
</dbReference>
<accession>D9SLY4</accession>
<evidence type="ECO:0000259" key="2">
    <source>
        <dbReference type="Pfam" id="PF25250"/>
    </source>
</evidence>
<reference evidence="3 4" key="1">
    <citation type="submission" date="2010-08" db="EMBL/GenBank/DDBJ databases">
        <title>Complete sequence of Clostridium cellulovorans 743B.</title>
        <authorList>
            <consortium name="US DOE Joint Genome Institute"/>
            <person name="Lucas S."/>
            <person name="Copeland A."/>
            <person name="Lapidus A."/>
            <person name="Cheng J.-F."/>
            <person name="Bruce D."/>
            <person name="Goodwin L."/>
            <person name="Pitluck S."/>
            <person name="Chertkov O."/>
            <person name="Detter J.C."/>
            <person name="Han C."/>
            <person name="Tapia R."/>
            <person name="Land M."/>
            <person name="Hauser L."/>
            <person name="Chang Y.-J."/>
            <person name="Jeffries C."/>
            <person name="Kyrpides N."/>
            <person name="Ivanova N."/>
            <person name="Mikhailova N."/>
            <person name="Hemme C.L."/>
            <person name="Woyke T."/>
        </authorList>
    </citation>
    <scope>NUCLEOTIDE SEQUENCE [LARGE SCALE GENOMIC DNA]</scope>
    <source>
        <strain evidence="4">ATCC 35296 / DSM 3052 / OCM 3 / 743B</strain>
    </source>
</reference>
<proteinExistence type="predicted"/>
<name>D9SLY4_CLOC7</name>
<evidence type="ECO:0000313" key="3">
    <source>
        <dbReference type="EMBL" id="ADL51715.1"/>
    </source>
</evidence>
<dbReference type="EMBL" id="CP002160">
    <property type="protein sequence ID" value="ADL51715.1"/>
    <property type="molecule type" value="Genomic_DNA"/>
</dbReference>
<dbReference type="OrthoDB" id="2381017at2"/>
<sequence length="412" mass="48260">MVRTYYSRVNYDEQLKKQYLDEFLKRKQYLENLQKKQYEEYLKRKEYEERLRRKKYEEFIKRKKALMESAKQSRLLNYYKPVLKKEPISSSNQDKSHKVHIPKEPNNTNNINIINANTSTNNTATSINTNITTNIDTNKQNQYIESKYESPKKTYKRYHYNNIEKKHIDKSNIELCETKVSSEALPLQANFPYTSEVTKGPITVKIPVVLTECTITITLESIIKLQDAVSEIKQVRKNVYLDQCKFIPNSEAVERNTGILFLGGFIRKNIEYSTKECTNNGSLCGRIKDASIDIPFKCTTRVKLNTLPKLKENTFEEEVEIIQNCITSCDLCEKTLIGKDFREKNFRLLEFFNEKIFCDLISAEFIESDILENPIEKDCTLPLNQTFHDIKEKAVLLMTIKLTQAQNVELPK</sequence>
<gene>
    <name evidence="3" type="ordered locus">Clocel_1971</name>
</gene>